<reference evidence="1" key="2">
    <citation type="submission" date="2020-09" db="EMBL/GenBank/DDBJ databases">
        <authorList>
            <person name="Sun Q."/>
            <person name="Zhou Y."/>
        </authorList>
    </citation>
    <scope>NUCLEOTIDE SEQUENCE</scope>
    <source>
        <strain evidence="1">CGMCC 1.6293</strain>
    </source>
</reference>
<reference evidence="1" key="1">
    <citation type="journal article" date="2014" name="Int. J. Syst. Evol. Microbiol.">
        <title>Complete genome sequence of Corynebacterium casei LMG S-19264T (=DSM 44701T), isolated from a smear-ripened cheese.</title>
        <authorList>
            <consortium name="US DOE Joint Genome Institute (JGI-PGF)"/>
            <person name="Walter F."/>
            <person name="Albersmeier A."/>
            <person name="Kalinowski J."/>
            <person name="Ruckert C."/>
        </authorList>
    </citation>
    <scope>NUCLEOTIDE SEQUENCE</scope>
    <source>
        <strain evidence="1">CGMCC 1.6293</strain>
    </source>
</reference>
<keyword evidence="2" id="KW-1185">Reference proteome</keyword>
<evidence type="ECO:0000313" key="2">
    <source>
        <dbReference type="Proteomes" id="UP000649829"/>
    </source>
</evidence>
<comment type="caution">
    <text evidence="1">The sequence shown here is derived from an EMBL/GenBank/DDBJ whole genome shotgun (WGS) entry which is preliminary data.</text>
</comment>
<dbReference type="EMBL" id="BMLF01000001">
    <property type="protein sequence ID" value="GGL94366.1"/>
    <property type="molecule type" value="Genomic_DNA"/>
</dbReference>
<accession>A0A917WDI2</accession>
<dbReference type="AlphaFoldDB" id="A0A917WDI2"/>
<protein>
    <submittedName>
        <fullName evidence="1">Uncharacterized protein</fullName>
    </submittedName>
</protein>
<dbReference type="Proteomes" id="UP000649829">
    <property type="component" value="Unassembled WGS sequence"/>
</dbReference>
<name>A0A917WDI2_9RHOB</name>
<sequence>MAREAMVEAYYALADAYVQVSARGTAADVPRASPCLGLSRFEEALRGAARTLAAHAGGDVAQDTWLRTVLSRVDDLRGVRTTGLTEVHARSLYQLKQSIDQVTGN</sequence>
<organism evidence="1 2">
    <name type="scientific">Pseudooceanicola nanhaiensis</name>
    <dbReference type="NCBI Taxonomy" id="375761"/>
    <lineage>
        <taxon>Bacteria</taxon>
        <taxon>Pseudomonadati</taxon>
        <taxon>Pseudomonadota</taxon>
        <taxon>Alphaproteobacteria</taxon>
        <taxon>Rhodobacterales</taxon>
        <taxon>Paracoccaceae</taxon>
        <taxon>Pseudooceanicola</taxon>
    </lineage>
</organism>
<proteinExistence type="predicted"/>
<evidence type="ECO:0000313" key="1">
    <source>
        <dbReference type="EMBL" id="GGL94366.1"/>
    </source>
</evidence>
<dbReference type="RefSeq" id="WP_028286379.1">
    <property type="nucleotide sequence ID" value="NZ_BMLF01000001.1"/>
</dbReference>
<gene>
    <name evidence="1" type="ORF">GCM10011534_15690</name>
</gene>